<dbReference type="PANTHER" id="PTHR12526">
    <property type="entry name" value="GLYCOSYLTRANSFERASE"/>
    <property type="match status" value="1"/>
</dbReference>
<dbReference type="Pfam" id="PF13439">
    <property type="entry name" value="Glyco_transf_4"/>
    <property type="match status" value="1"/>
</dbReference>
<protein>
    <submittedName>
        <fullName evidence="3">Glycosyltransferase involved in cell wall biosynthesis</fullName>
    </submittedName>
</protein>
<comment type="caution">
    <text evidence="3">The sequence shown here is derived from an EMBL/GenBank/DDBJ whole genome shotgun (WGS) entry which is preliminary data.</text>
</comment>
<feature type="domain" description="Glycosyltransferase subfamily 4-like N-terminal" evidence="2">
    <location>
        <begin position="67"/>
        <end position="182"/>
    </location>
</feature>
<proteinExistence type="predicted"/>
<dbReference type="CDD" id="cd03801">
    <property type="entry name" value="GT4_PimA-like"/>
    <property type="match status" value="1"/>
</dbReference>
<gene>
    <name evidence="3" type="ORF">J2X05_000662</name>
</gene>
<reference evidence="3 4" key="1">
    <citation type="submission" date="2023-07" db="EMBL/GenBank/DDBJ databases">
        <title>Sorghum-associated microbial communities from plants grown in Nebraska, USA.</title>
        <authorList>
            <person name="Schachtman D."/>
        </authorList>
    </citation>
    <scope>NUCLEOTIDE SEQUENCE [LARGE SCALE GENOMIC DNA]</scope>
    <source>
        <strain evidence="3 4">BE190</strain>
    </source>
</reference>
<organism evidence="3 4">
    <name type="scientific">Cellvibrio fibrivorans</name>
    <dbReference type="NCBI Taxonomy" id="126350"/>
    <lineage>
        <taxon>Bacteria</taxon>
        <taxon>Pseudomonadati</taxon>
        <taxon>Pseudomonadota</taxon>
        <taxon>Gammaproteobacteria</taxon>
        <taxon>Cellvibrionales</taxon>
        <taxon>Cellvibrionaceae</taxon>
        <taxon>Cellvibrio</taxon>
    </lineage>
</organism>
<dbReference type="Gene3D" id="3.40.50.2000">
    <property type="entry name" value="Glycogen Phosphorylase B"/>
    <property type="match status" value="2"/>
</dbReference>
<evidence type="ECO:0000313" key="3">
    <source>
        <dbReference type="EMBL" id="MDR7088659.1"/>
    </source>
</evidence>
<keyword evidence="4" id="KW-1185">Reference proteome</keyword>
<dbReference type="InterPro" id="IPR001296">
    <property type="entry name" value="Glyco_trans_1"/>
</dbReference>
<dbReference type="Pfam" id="PF00534">
    <property type="entry name" value="Glycos_transf_1"/>
    <property type="match status" value="1"/>
</dbReference>
<evidence type="ECO:0000259" key="1">
    <source>
        <dbReference type="Pfam" id="PF00534"/>
    </source>
</evidence>
<dbReference type="RefSeq" id="WP_310068565.1">
    <property type="nucleotide sequence ID" value="NZ_JAVDVX010000001.1"/>
</dbReference>
<evidence type="ECO:0000313" key="4">
    <source>
        <dbReference type="Proteomes" id="UP001253595"/>
    </source>
</evidence>
<dbReference type="InterPro" id="IPR028098">
    <property type="entry name" value="Glyco_trans_4-like_N"/>
</dbReference>
<accession>A0ABU1UU07</accession>
<dbReference type="EMBL" id="JAVDVX010000001">
    <property type="protein sequence ID" value="MDR7088659.1"/>
    <property type="molecule type" value="Genomic_DNA"/>
</dbReference>
<sequence length="384" mass="42500">MSEPNSKPTLLCVANWDSNVGYAWWLMESFWVKIHAEFSTDYEVVITYPSISILPAAIHDAQIRTTAFDFGVNKLANLAQHLRFIKQHNVTAIYFSDRPTSHWSYLFFKLAGVKKIIVHDHTPGIRTRPTGLRKFLKSCRARIPLLAVDAAIGATEYVKDRLINISCLPAKKCFAAPNGIPITEATQNPPLDLRAQLGVAAETLLIVSTGRANLYKGVDFALDVFAQLVHQQKCHGFHFIYCGDGPDLEFLKTMAHSLAIGNHVTFLGRVNNIDQILNSCDIAFHPSRGEVGYSLAILEYMRAGLPVLVSSNPSVCEATQHLKDGLIYQEGNLQDACQKMTQLLSDGQLRQSLGNQGKRAIVEKYSLAATHKALIAALQKTLAE</sequence>
<evidence type="ECO:0000259" key="2">
    <source>
        <dbReference type="Pfam" id="PF13439"/>
    </source>
</evidence>
<dbReference type="Proteomes" id="UP001253595">
    <property type="component" value="Unassembled WGS sequence"/>
</dbReference>
<name>A0ABU1UU07_9GAMM</name>
<dbReference type="SUPFAM" id="SSF53756">
    <property type="entry name" value="UDP-Glycosyltransferase/glycogen phosphorylase"/>
    <property type="match status" value="1"/>
</dbReference>
<feature type="domain" description="Glycosyl transferase family 1" evidence="1">
    <location>
        <begin position="194"/>
        <end position="359"/>
    </location>
</feature>